<proteinExistence type="predicted"/>
<feature type="region of interest" description="Disordered" evidence="1">
    <location>
        <begin position="146"/>
        <end position="169"/>
    </location>
</feature>
<feature type="non-terminal residue" evidence="2">
    <location>
        <position position="1"/>
    </location>
</feature>
<evidence type="ECO:0008006" key="4">
    <source>
        <dbReference type="Google" id="ProtNLM"/>
    </source>
</evidence>
<dbReference type="InterPro" id="IPR035940">
    <property type="entry name" value="CAP_sf"/>
</dbReference>
<protein>
    <recommendedName>
        <fullName evidence="4">SCP domain-containing protein</fullName>
    </recommendedName>
</protein>
<dbReference type="Gene3D" id="3.40.33.10">
    <property type="entry name" value="CAP"/>
    <property type="match status" value="2"/>
</dbReference>
<evidence type="ECO:0000313" key="3">
    <source>
        <dbReference type="Proteomes" id="UP000054047"/>
    </source>
</evidence>
<dbReference type="EMBL" id="KN742158">
    <property type="protein sequence ID" value="KIH53055.1"/>
    <property type="molecule type" value="Genomic_DNA"/>
</dbReference>
<organism evidence="2 3">
    <name type="scientific">Ancylostoma duodenale</name>
    <dbReference type="NCBI Taxonomy" id="51022"/>
    <lineage>
        <taxon>Eukaryota</taxon>
        <taxon>Metazoa</taxon>
        <taxon>Ecdysozoa</taxon>
        <taxon>Nematoda</taxon>
        <taxon>Chromadorea</taxon>
        <taxon>Rhabditida</taxon>
        <taxon>Rhabditina</taxon>
        <taxon>Rhabditomorpha</taxon>
        <taxon>Strongyloidea</taxon>
        <taxon>Ancylostomatidae</taxon>
        <taxon>Ancylostomatinae</taxon>
        <taxon>Ancylostoma</taxon>
    </lineage>
</organism>
<sequence length="267" mass="28569">NWDCDIEYNAFLSSCGGQVQIPADYGVNRATIKLNKKCNINDNTLAILNNWWSQATKEDLSAGAVYKDQTQKEFGVMVNGATKGFACSYSNCGGSNGELLCLYSAKPAGGGNLYTKAAGAVCNACPAGTDPCIGSLCTPKVYEPEPGIPDPKAEPQPACTTSNPSDDGMTHDMQMTARDMANYYRNLVATGWAEDKKGYAPTAKAMNALEYECNDAGKDAKTEAAKCTAASYTPTPGYVLSSYKVRNLDLPRAEVLKELSKKSLTRV</sequence>
<dbReference type="AlphaFoldDB" id="A0A0C2FWV9"/>
<accession>A0A0C2FWV9</accession>
<dbReference type="SUPFAM" id="SSF55797">
    <property type="entry name" value="PR-1-like"/>
    <property type="match status" value="2"/>
</dbReference>
<name>A0A0C2FWV9_9BILA</name>
<dbReference type="OrthoDB" id="5868561at2759"/>
<dbReference type="Proteomes" id="UP000054047">
    <property type="component" value="Unassembled WGS sequence"/>
</dbReference>
<gene>
    <name evidence="2" type="ORF">ANCDUO_16828</name>
</gene>
<reference evidence="2 3" key="1">
    <citation type="submission" date="2013-12" db="EMBL/GenBank/DDBJ databases">
        <title>Draft genome of the parsitic nematode Ancylostoma duodenale.</title>
        <authorList>
            <person name="Mitreva M."/>
        </authorList>
    </citation>
    <scope>NUCLEOTIDE SEQUENCE [LARGE SCALE GENOMIC DNA]</scope>
    <source>
        <strain evidence="2 3">Zhejiang</strain>
    </source>
</reference>
<evidence type="ECO:0000313" key="2">
    <source>
        <dbReference type="EMBL" id="KIH53055.1"/>
    </source>
</evidence>
<keyword evidence="3" id="KW-1185">Reference proteome</keyword>
<evidence type="ECO:0000256" key="1">
    <source>
        <dbReference type="SAM" id="MobiDB-lite"/>
    </source>
</evidence>